<dbReference type="GO" id="GO:0009691">
    <property type="term" value="P:cytokinin biosynthetic process"/>
    <property type="evidence" value="ECO:0007669"/>
    <property type="project" value="UniProtKB-KW"/>
</dbReference>
<comment type="similarity">
    <text evidence="1">Belongs to the IPP transferase family.</text>
</comment>
<dbReference type="SUPFAM" id="SSF52540">
    <property type="entry name" value="P-loop containing nucleoside triphosphate hydrolases"/>
    <property type="match status" value="1"/>
</dbReference>
<evidence type="ECO:0000256" key="7">
    <source>
        <dbReference type="ARBA" id="ARBA00051744"/>
    </source>
</evidence>
<protein>
    <recommendedName>
        <fullName evidence="10">adenylate dimethylallyltransferase (ADP/ATP-dependent)</fullName>
        <ecNumber evidence="10">2.5.1.112</ecNumber>
    </recommendedName>
</protein>
<name>A0A7N0T779_KALFE</name>
<comment type="catalytic activity">
    <reaction evidence="8">
        <text>dimethylallyl diphosphate + ADP = N(6)-(dimethylallyl)adenosine 5'-diphosphate + diphosphate</text>
        <dbReference type="Rhea" id="RHEA:36327"/>
        <dbReference type="ChEBI" id="CHEBI:33019"/>
        <dbReference type="ChEBI" id="CHEBI:57623"/>
        <dbReference type="ChEBI" id="CHEBI:73533"/>
        <dbReference type="ChEBI" id="CHEBI:456216"/>
        <dbReference type="EC" id="2.5.1.112"/>
    </reaction>
</comment>
<keyword evidence="4" id="KW-0547">Nucleotide-binding</keyword>
<dbReference type="FunFam" id="1.10.287.890:FF:000002">
    <property type="entry name" value="Adenylate isopentenyltransferase 5, chloroplastic"/>
    <property type="match status" value="1"/>
</dbReference>
<dbReference type="GO" id="GO:0052381">
    <property type="term" value="F:tRNA dimethylallyltransferase activity"/>
    <property type="evidence" value="ECO:0007669"/>
    <property type="project" value="TreeGrafter"/>
</dbReference>
<dbReference type="Gene3D" id="1.10.287.890">
    <property type="entry name" value="Crystal structure of tRNA isopentenylpyrophosphate transferase (bh2366) domain"/>
    <property type="match status" value="1"/>
</dbReference>
<dbReference type="InterPro" id="IPR039657">
    <property type="entry name" value="Dimethylallyltransferase"/>
</dbReference>
<dbReference type="EnsemblPlants" id="Kaladp0024s0579.1.v1.1">
    <property type="protein sequence ID" value="Kaladp0024s0579.1.v1.1.CDS.1"/>
    <property type="gene ID" value="Kaladp0024s0579.v1.1"/>
</dbReference>
<dbReference type="Proteomes" id="UP000594263">
    <property type="component" value="Unplaced"/>
</dbReference>
<sequence length="319" mass="35504">MRVSMSPCKPSFVSNESIGYSAMNLASLKPTWGRRDKAVVVLGATGTGKSRLAIDLATRFPAEVINSDKIQVYKGLNIVTNKVTQEECHGVPHHLLSTVEPDSDFTASDFCRSASRIADGITGRGRLPIIAGGSNSYVDALVNDHVDFWSRYDCCFIWVHVALPVLHSFVSQRVDVMIESGLVNEVRGIFDPNDTDYSKGLRRAIGVPEMDQFLRCEMSMDQGPFNRVKVLREAVDQIKRNTCDLSCRQLHKIWHLPVRNLHRLDATDAVLGKDSWERTVAAPAAKIMSKFLDDDHDQYPPIVFENARFRLAAVAGSTN</sequence>
<dbReference type="PANTHER" id="PTHR11088:SF74">
    <property type="entry name" value="ADENYLATE ISOPENTENYLTRANSFERASE 5, CHLOROPLASTIC"/>
    <property type="match status" value="1"/>
</dbReference>
<keyword evidence="2" id="KW-0808">Transferase</keyword>
<dbReference type="InterPro" id="IPR027417">
    <property type="entry name" value="P-loop_NTPase"/>
</dbReference>
<proteinExistence type="inferred from homology"/>
<dbReference type="PANTHER" id="PTHR11088">
    <property type="entry name" value="TRNA DIMETHYLALLYLTRANSFERASE"/>
    <property type="match status" value="1"/>
</dbReference>
<evidence type="ECO:0000256" key="2">
    <source>
        <dbReference type="ARBA" id="ARBA00022679"/>
    </source>
</evidence>
<keyword evidence="12" id="KW-1185">Reference proteome</keyword>
<dbReference type="EC" id="2.5.1.112" evidence="10"/>
<dbReference type="GO" id="GO:0006400">
    <property type="term" value="P:tRNA modification"/>
    <property type="evidence" value="ECO:0007669"/>
    <property type="project" value="TreeGrafter"/>
</dbReference>
<evidence type="ECO:0000256" key="3">
    <source>
        <dbReference type="ARBA" id="ARBA00022712"/>
    </source>
</evidence>
<dbReference type="GO" id="GO:0009824">
    <property type="term" value="F:AMP dimethylallyltransferase activity"/>
    <property type="evidence" value="ECO:0007669"/>
    <property type="project" value="UniProtKB-ARBA"/>
</dbReference>
<evidence type="ECO:0000256" key="1">
    <source>
        <dbReference type="ARBA" id="ARBA00005842"/>
    </source>
</evidence>
<evidence type="ECO:0000256" key="4">
    <source>
        <dbReference type="ARBA" id="ARBA00022741"/>
    </source>
</evidence>
<keyword evidence="5" id="KW-0067">ATP-binding</keyword>
<dbReference type="GO" id="GO:0005524">
    <property type="term" value="F:ATP binding"/>
    <property type="evidence" value="ECO:0007669"/>
    <property type="project" value="UniProtKB-KW"/>
</dbReference>
<evidence type="ECO:0000313" key="12">
    <source>
        <dbReference type="Proteomes" id="UP000594263"/>
    </source>
</evidence>
<dbReference type="GO" id="GO:0052622">
    <property type="term" value="F:ATP/ADP dimethylallyltransferase activity"/>
    <property type="evidence" value="ECO:0007669"/>
    <property type="project" value="UniProtKB-EC"/>
</dbReference>
<evidence type="ECO:0000256" key="6">
    <source>
        <dbReference type="ARBA" id="ARBA00022946"/>
    </source>
</evidence>
<dbReference type="Gramene" id="Kaladp0024s0579.1.v1.1">
    <property type="protein sequence ID" value="Kaladp0024s0579.1.v1.1.CDS.1"/>
    <property type="gene ID" value="Kaladp0024s0579.v1.1"/>
</dbReference>
<organism evidence="11 12">
    <name type="scientific">Kalanchoe fedtschenkoi</name>
    <name type="common">Lavender scallops</name>
    <name type="synonym">South American air plant</name>
    <dbReference type="NCBI Taxonomy" id="63787"/>
    <lineage>
        <taxon>Eukaryota</taxon>
        <taxon>Viridiplantae</taxon>
        <taxon>Streptophyta</taxon>
        <taxon>Embryophyta</taxon>
        <taxon>Tracheophyta</taxon>
        <taxon>Spermatophyta</taxon>
        <taxon>Magnoliopsida</taxon>
        <taxon>eudicotyledons</taxon>
        <taxon>Gunneridae</taxon>
        <taxon>Pentapetalae</taxon>
        <taxon>Saxifragales</taxon>
        <taxon>Crassulaceae</taxon>
        <taxon>Kalanchoe</taxon>
    </lineage>
</organism>
<reference evidence="11" key="1">
    <citation type="submission" date="2021-01" db="UniProtKB">
        <authorList>
            <consortium name="EnsemblPlants"/>
        </authorList>
    </citation>
    <scope>IDENTIFICATION</scope>
</reference>
<evidence type="ECO:0000256" key="10">
    <source>
        <dbReference type="ARBA" id="ARBA00066838"/>
    </source>
</evidence>
<keyword evidence="3" id="KW-0203">Cytokinin biosynthesis</keyword>
<dbReference type="OMA" id="NMHRVDA"/>
<dbReference type="GO" id="GO:0005739">
    <property type="term" value="C:mitochondrion"/>
    <property type="evidence" value="ECO:0007669"/>
    <property type="project" value="TreeGrafter"/>
</dbReference>
<evidence type="ECO:0000256" key="5">
    <source>
        <dbReference type="ARBA" id="ARBA00022840"/>
    </source>
</evidence>
<dbReference type="AlphaFoldDB" id="A0A7N0T779"/>
<evidence type="ECO:0000256" key="9">
    <source>
        <dbReference type="ARBA" id="ARBA00055191"/>
    </source>
</evidence>
<dbReference type="Gramene" id="Kaladp0024s0579.2.v1.1">
    <property type="protein sequence ID" value="Kaladp0024s0579.2.v1.1.CDS.1"/>
    <property type="gene ID" value="Kaladp0024s0579.v1.1"/>
</dbReference>
<keyword evidence="6" id="KW-0809">Transit peptide</keyword>
<comment type="function">
    <text evidence="9">Involved in cytokinin biosynthesis. Catalyzes the transfer of an isopentenyl group from dimethylallyl diphosphate (DMAPP) to ATP and ADP.</text>
</comment>
<dbReference type="Gene3D" id="3.40.50.300">
    <property type="entry name" value="P-loop containing nucleotide triphosphate hydrolases"/>
    <property type="match status" value="1"/>
</dbReference>
<dbReference type="EnsemblPlants" id="Kaladp0024s0579.2.v1.1">
    <property type="protein sequence ID" value="Kaladp0024s0579.2.v1.1.CDS.1"/>
    <property type="gene ID" value="Kaladp0024s0579.v1.1"/>
</dbReference>
<accession>A0A7N0T779</accession>
<evidence type="ECO:0000313" key="11">
    <source>
        <dbReference type="EnsemblPlants" id="Kaladp0024s0579.1.v1.1.CDS.1"/>
    </source>
</evidence>
<dbReference type="Pfam" id="PF01715">
    <property type="entry name" value="IPPT"/>
    <property type="match status" value="2"/>
</dbReference>
<comment type="catalytic activity">
    <reaction evidence="7">
        <text>dimethylallyl diphosphate + ATP = N(6)-(dimethylallyl)adenosine 5'-triphosphate + diphosphate</text>
        <dbReference type="Rhea" id="RHEA:36331"/>
        <dbReference type="ChEBI" id="CHEBI:30616"/>
        <dbReference type="ChEBI" id="CHEBI:33019"/>
        <dbReference type="ChEBI" id="CHEBI:57623"/>
        <dbReference type="ChEBI" id="CHEBI:73532"/>
        <dbReference type="EC" id="2.5.1.112"/>
    </reaction>
</comment>
<evidence type="ECO:0000256" key="8">
    <source>
        <dbReference type="ARBA" id="ARBA00052386"/>
    </source>
</evidence>